<dbReference type="SUPFAM" id="SSF57716">
    <property type="entry name" value="Glucocorticoid receptor-like (DNA-binding domain)"/>
    <property type="match status" value="2"/>
</dbReference>
<keyword evidence="7" id="KW-0804">Transcription</keyword>
<dbReference type="InterPro" id="IPR000679">
    <property type="entry name" value="Znf_GATA"/>
</dbReference>
<dbReference type="Proteomes" id="UP000291343">
    <property type="component" value="Unassembled WGS sequence"/>
</dbReference>
<feature type="region of interest" description="Disordered" evidence="11">
    <location>
        <begin position="332"/>
        <end position="374"/>
    </location>
</feature>
<dbReference type="PROSITE" id="PS50114">
    <property type="entry name" value="GATA_ZN_FINGER_2"/>
    <property type="match status" value="2"/>
</dbReference>
<feature type="region of interest" description="Disordered" evidence="11">
    <location>
        <begin position="764"/>
        <end position="785"/>
    </location>
</feature>
<dbReference type="PRINTS" id="PR00619">
    <property type="entry name" value="GATAZNFINGER"/>
</dbReference>
<feature type="compositionally biased region" description="Basic residues" evidence="11">
    <location>
        <begin position="427"/>
        <end position="438"/>
    </location>
</feature>
<comment type="subcellular location">
    <subcellularLocation>
        <location evidence="1">Nucleus</location>
    </subcellularLocation>
</comment>
<keyword evidence="8" id="KW-0539">Nucleus</keyword>
<dbReference type="InParanoid" id="A0A482WQ11"/>
<dbReference type="GO" id="GO:0045165">
    <property type="term" value="P:cell fate commitment"/>
    <property type="evidence" value="ECO:0007669"/>
    <property type="project" value="TreeGrafter"/>
</dbReference>
<evidence type="ECO:0000256" key="11">
    <source>
        <dbReference type="SAM" id="MobiDB-lite"/>
    </source>
</evidence>
<evidence type="ECO:0000256" key="6">
    <source>
        <dbReference type="ARBA" id="ARBA00023125"/>
    </source>
</evidence>
<evidence type="ECO:0000259" key="12">
    <source>
        <dbReference type="PROSITE" id="PS50114"/>
    </source>
</evidence>
<feature type="region of interest" description="Disordered" evidence="11">
    <location>
        <begin position="481"/>
        <end position="506"/>
    </location>
</feature>
<dbReference type="InterPro" id="IPR013088">
    <property type="entry name" value="Znf_NHR/GATA"/>
</dbReference>
<feature type="domain" description="GATA-type" evidence="12">
    <location>
        <begin position="715"/>
        <end position="768"/>
    </location>
</feature>
<feature type="region of interest" description="Disordered" evidence="11">
    <location>
        <begin position="1"/>
        <end position="119"/>
    </location>
</feature>
<dbReference type="GO" id="GO:0045944">
    <property type="term" value="P:positive regulation of transcription by RNA polymerase II"/>
    <property type="evidence" value="ECO:0007669"/>
    <property type="project" value="TreeGrafter"/>
</dbReference>
<dbReference type="SMR" id="A0A482WQ11"/>
<evidence type="ECO:0000256" key="3">
    <source>
        <dbReference type="ARBA" id="ARBA00022771"/>
    </source>
</evidence>
<accession>A0A482WQ11</accession>
<keyword evidence="14" id="KW-1185">Reference proteome</keyword>
<keyword evidence="5" id="KW-0805">Transcription regulation</keyword>
<evidence type="ECO:0000313" key="14">
    <source>
        <dbReference type="Proteomes" id="UP000291343"/>
    </source>
</evidence>
<evidence type="ECO:0000256" key="4">
    <source>
        <dbReference type="ARBA" id="ARBA00022833"/>
    </source>
</evidence>
<evidence type="ECO:0000256" key="5">
    <source>
        <dbReference type="ARBA" id="ARBA00023015"/>
    </source>
</evidence>
<keyword evidence="4" id="KW-0862">Zinc</keyword>
<evidence type="ECO:0000256" key="7">
    <source>
        <dbReference type="ARBA" id="ARBA00023163"/>
    </source>
</evidence>
<dbReference type="AlphaFoldDB" id="A0A482WQ11"/>
<keyword evidence="3 9" id="KW-0863">Zinc-finger</keyword>
<evidence type="ECO:0000256" key="1">
    <source>
        <dbReference type="ARBA" id="ARBA00004123"/>
    </source>
</evidence>
<comment type="caution">
    <text evidence="13">The sequence shown here is derived from an EMBL/GenBank/DDBJ whole genome shotgun (WGS) entry which is preliminary data.</text>
</comment>
<dbReference type="GO" id="GO:0005634">
    <property type="term" value="C:nucleus"/>
    <property type="evidence" value="ECO:0007669"/>
    <property type="project" value="UniProtKB-SubCell"/>
</dbReference>
<keyword evidence="6" id="KW-0238">DNA-binding</keyword>
<feature type="compositionally biased region" description="Low complexity" evidence="11">
    <location>
        <begin position="774"/>
        <end position="784"/>
    </location>
</feature>
<dbReference type="PROSITE" id="PS00344">
    <property type="entry name" value="GATA_ZN_FINGER_1"/>
    <property type="match status" value="2"/>
</dbReference>
<dbReference type="Gene3D" id="3.30.50.10">
    <property type="entry name" value="Erythroid Transcription Factor GATA-1, subunit A"/>
    <property type="match status" value="2"/>
</dbReference>
<feature type="region of interest" description="Disordered" evidence="11">
    <location>
        <begin position="427"/>
        <end position="446"/>
    </location>
</feature>
<proteinExistence type="predicted"/>
<feature type="coiled-coil region" evidence="10">
    <location>
        <begin position="139"/>
        <end position="180"/>
    </location>
</feature>
<protein>
    <recommendedName>
        <fullName evidence="12">GATA-type domain-containing protein</fullName>
    </recommendedName>
</protein>
<dbReference type="FunFam" id="3.30.50.10:FF:000032">
    <property type="entry name" value="Transcription factor GATA-3"/>
    <property type="match status" value="1"/>
</dbReference>
<evidence type="ECO:0000256" key="8">
    <source>
        <dbReference type="ARBA" id="ARBA00023242"/>
    </source>
</evidence>
<dbReference type="OrthoDB" id="515401at2759"/>
<gene>
    <name evidence="13" type="ORF">LSTR_LSTR010010</name>
</gene>
<dbReference type="GO" id="GO:0000122">
    <property type="term" value="P:negative regulation of transcription by RNA polymerase II"/>
    <property type="evidence" value="ECO:0007669"/>
    <property type="project" value="TreeGrafter"/>
</dbReference>
<dbReference type="InterPro" id="IPR039355">
    <property type="entry name" value="Transcription_factor_GATA"/>
</dbReference>
<feature type="compositionally biased region" description="Polar residues" evidence="11">
    <location>
        <begin position="72"/>
        <end position="119"/>
    </location>
</feature>
<feature type="compositionally biased region" description="Low complexity" evidence="11">
    <location>
        <begin position="53"/>
        <end position="66"/>
    </location>
</feature>
<evidence type="ECO:0000313" key="13">
    <source>
        <dbReference type="EMBL" id="RZF35689.1"/>
    </source>
</evidence>
<feature type="domain" description="GATA-type" evidence="12">
    <location>
        <begin position="658"/>
        <end position="715"/>
    </location>
</feature>
<keyword evidence="10" id="KW-0175">Coiled coil</keyword>
<dbReference type="GO" id="GO:0000981">
    <property type="term" value="F:DNA-binding transcription factor activity, RNA polymerase II-specific"/>
    <property type="evidence" value="ECO:0007669"/>
    <property type="project" value="TreeGrafter"/>
</dbReference>
<dbReference type="GO" id="GO:0000978">
    <property type="term" value="F:RNA polymerase II cis-regulatory region sequence-specific DNA binding"/>
    <property type="evidence" value="ECO:0007669"/>
    <property type="project" value="TreeGrafter"/>
</dbReference>
<evidence type="ECO:0000256" key="9">
    <source>
        <dbReference type="PROSITE-ProRule" id="PRU00094"/>
    </source>
</evidence>
<dbReference type="PANTHER" id="PTHR10071:SF281">
    <property type="entry name" value="BOX A-BINDING FACTOR-RELATED"/>
    <property type="match status" value="1"/>
</dbReference>
<sequence>MEEHQLNQELPSTSPGVIKTSADLETGTGVQDDVIGDSKQSENPTSGPQILRTITTSGLIQTTTMTPGGVSSMENQDGMSPLSQDDRSPTNSLPLLNERSPSTDLQSSNHGLTGDRQSCNRRLSDDQQMMSDLHSNTDHQMAQHEIEQHQHEMEQQRHEMEQHQQEMEQHQHEMEQHQHEMGQQHHLMEKHQHEIEQHHMDQHEYRSVEHQNVTITCELTGACVELQPRSEDQNSASTNGISLKVENDSAENCSSNNCSPNHHASIAFQGEGEQDTFHEIKIHPQERRYVESPHHIQQQIKKIEEDERFSTEEYHQVSPMFQQNLGNIHGMQNRYTISSPPPQGRTPPAGAASRFQQQHHHGHHHTSTVDGERFTESPLGDAAMPVRHFVLSSPFDLQYNNGIQVKYERIDEPVTHQDDNEQKLLNHHHHHHHPHNHQSHQQQQPDNATYVTLESVPSGNSIINQHGGINANTFAQMVSYTDETGSPPASADFSAQNHHHHHHHHQTYQLNFQRASADASSASELSYCVQQADSPIGSPVVFMKTADSAAAQQSKYASGQGQGHQSFEGQTGTMGQASQQIRMFNPTKGLCAAGSESSTSAAGPYWNAQELYNSTPGLQTVIATDPSAGGPQTFTVYGPNGTPHTWEEAYDPSSIFGSSDMKECVNCAASVTPLWRRDGTGHYLCNACGLYNRINGVNRPPVRTHQKKVAASGNRRTGVSCANCSTNTTTLWRRNNNGEPVCNACGLYFKLHNVNRPLAMKKEVIQSRKRKPKSSNSAASGGSSIVKQEKTSLLADTKISLSSMFDTKIQETLAQDGFLQQSSLLLPTASILNRHIANVSPLDSMAPRELSLPSVITSSHDRSH</sequence>
<dbReference type="Pfam" id="PF00320">
    <property type="entry name" value="GATA"/>
    <property type="match status" value="2"/>
</dbReference>
<feature type="compositionally biased region" description="Basic residues" evidence="11">
    <location>
        <begin position="357"/>
        <end position="366"/>
    </location>
</feature>
<keyword evidence="2" id="KW-0479">Metal-binding</keyword>
<dbReference type="SMART" id="SM00401">
    <property type="entry name" value="ZnF_GATA"/>
    <property type="match status" value="2"/>
</dbReference>
<dbReference type="PANTHER" id="PTHR10071">
    <property type="entry name" value="TRANSCRIPTION FACTOR GATA FAMILY MEMBER"/>
    <property type="match status" value="1"/>
</dbReference>
<dbReference type="EMBL" id="QKKF02027694">
    <property type="protein sequence ID" value="RZF35689.1"/>
    <property type="molecule type" value="Genomic_DNA"/>
</dbReference>
<feature type="compositionally biased region" description="Basic residues" evidence="11">
    <location>
        <begin position="497"/>
        <end position="506"/>
    </location>
</feature>
<evidence type="ECO:0000256" key="2">
    <source>
        <dbReference type="ARBA" id="ARBA00022723"/>
    </source>
</evidence>
<dbReference type="GO" id="GO:0008270">
    <property type="term" value="F:zinc ion binding"/>
    <property type="evidence" value="ECO:0007669"/>
    <property type="project" value="UniProtKB-KW"/>
</dbReference>
<reference evidence="13 14" key="1">
    <citation type="journal article" date="2017" name="Gigascience">
        <title>Genome sequence of the small brown planthopper, Laodelphax striatellus.</title>
        <authorList>
            <person name="Zhu J."/>
            <person name="Jiang F."/>
            <person name="Wang X."/>
            <person name="Yang P."/>
            <person name="Bao Y."/>
            <person name="Zhao W."/>
            <person name="Wang W."/>
            <person name="Lu H."/>
            <person name="Wang Q."/>
            <person name="Cui N."/>
            <person name="Li J."/>
            <person name="Chen X."/>
            <person name="Luo L."/>
            <person name="Yu J."/>
            <person name="Kang L."/>
            <person name="Cui F."/>
        </authorList>
    </citation>
    <scope>NUCLEOTIDE SEQUENCE [LARGE SCALE GENOMIC DNA]</scope>
    <source>
        <strain evidence="13">Lst14</strain>
    </source>
</reference>
<evidence type="ECO:0000256" key="10">
    <source>
        <dbReference type="SAM" id="Coils"/>
    </source>
</evidence>
<organism evidence="13 14">
    <name type="scientific">Laodelphax striatellus</name>
    <name type="common">Small brown planthopper</name>
    <name type="synonym">Delphax striatella</name>
    <dbReference type="NCBI Taxonomy" id="195883"/>
    <lineage>
        <taxon>Eukaryota</taxon>
        <taxon>Metazoa</taxon>
        <taxon>Ecdysozoa</taxon>
        <taxon>Arthropoda</taxon>
        <taxon>Hexapoda</taxon>
        <taxon>Insecta</taxon>
        <taxon>Pterygota</taxon>
        <taxon>Neoptera</taxon>
        <taxon>Paraneoptera</taxon>
        <taxon>Hemiptera</taxon>
        <taxon>Auchenorrhyncha</taxon>
        <taxon>Fulgoroidea</taxon>
        <taxon>Delphacidae</taxon>
        <taxon>Criomorphinae</taxon>
        <taxon>Laodelphax</taxon>
    </lineage>
</organism>
<dbReference type="CDD" id="cd00202">
    <property type="entry name" value="ZnF_GATA"/>
    <property type="match status" value="2"/>
</dbReference>
<dbReference type="STRING" id="195883.A0A482WQ11"/>
<name>A0A482WQ11_LAOST</name>